<protein>
    <submittedName>
        <fullName evidence="1">Uncharacterized protein</fullName>
    </submittedName>
</protein>
<organism evidence="1 2">
    <name type="scientific">Pseudomonas protegens</name>
    <dbReference type="NCBI Taxonomy" id="380021"/>
    <lineage>
        <taxon>Bacteria</taxon>
        <taxon>Pseudomonadati</taxon>
        <taxon>Pseudomonadota</taxon>
        <taxon>Gammaproteobacteria</taxon>
        <taxon>Pseudomonadales</taxon>
        <taxon>Pseudomonadaceae</taxon>
        <taxon>Pseudomonas</taxon>
    </lineage>
</organism>
<dbReference type="EMBL" id="CP060201">
    <property type="protein sequence ID" value="QNH77139.1"/>
    <property type="molecule type" value="Genomic_DNA"/>
</dbReference>
<dbReference type="RefSeq" id="WP_152690425.1">
    <property type="nucleotide sequence ID" value="NZ_CP060201.1"/>
</dbReference>
<evidence type="ECO:0000313" key="2">
    <source>
        <dbReference type="Proteomes" id="UP000515277"/>
    </source>
</evidence>
<gene>
    <name evidence="1" type="ORF">GGI48_28470</name>
</gene>
<dbReference type="Proteomes" id="UP000515277">
    <property type="component" value="Chromosome"/>
</dbReference>
<reference evidence="2" key="1">
    <citation type="journal article" date="2020" name="Microbiol. Resour. Announc.">
        <title>Complete genome sequences of four natural Pseudomonas isolates that catabolize a wide range of aromatic compounds relevant to lignin valorization.</title>
        <authorList>
            <person name="Hatmaker E.A."/>
            <person name="Presley G."/>
            <person name="Cannon O."/>
            <person name="Guss A.M."/>
            <person name="Elkins J.G."/>
        </authorList>
    </citation>
    <scope>NUCLEOTIDE SEQUENCE [LARGE SCALE GENOMIC DNA]</scope>
    <source>
        <strain evidence="2">H1F5C</strain>
    </source>
</reference>
<dbReference type="AlphaFoldDB" id="A0A7G7XAZ4"/>
<sequence>MNKIASTTTNCLKFNPHIKNGDFTPLSLKDPTWKEEFSPCLRRPTSTTPAAIKRINQVQMSDDWIGLEVAPLYLPILYLIGEVERMHAQVNEAAGSVLRK</sequence>
<proteinExistence type="predicted"/>
<accession>A0A7G7XAZ4</accession>
<evidence type="ECO:0000313" key="1">
    <source>
        <dbReference type="EMBL" id="QNH77139.1"/>
    </source>
</evidence>
<name>A0A7G7XAZ4_9PSED</name>